<name>A0CGJ8_PARTE</name>
<feature type="region of interest" description="Disordered" evidence="1">
    <location>
        <begin position="1"/>
        <end position="54"/>
    </location>
</feature>
<feature type="compositionally biased region" description="Polar residues" evidence="1">
    <location>
        <begin position="45"/>
        <end position="54"/>
    </location>
</feature>
<dbReference type="KEGG" id="ptm:GSPATT00007355001"/>
<gene>
    <name evidence="2" type="ORF">GSPATT00007355001</name>
</gene>
<accession>A0CGJ8</accession>
<evidence type="ECO:0000313" key="2">
    <source>
        <dbReference type="EMBL" id="CAK69915.1"/>
    </source>
</evidence>
<sequence>MNFKRKKRRKDQNMSELTSPNFKEENNEIKPKSKEKEYSKRDYIQHSNLQNTWQ</sequence>
<keyword evidence="3" id="KW-1185">Reference proteome</keyword>
<dbReference type="HOGENOM" id="CLU_3054479_0_0_1"/>
<reference evidence="2 3" key="1">
    <citation type="journal article" date="2006" name="Nature">
        <title>Global trends of whole-genome duplications revealed by the ciliate Paramecium tetraurelia.</title>
        <authorList>
            <consortium name="Genoscope"/>
            <person name="Aury J.-M."/>
            <person name="Jaillon O."/>
            <person name="Duret L."/>
            <person name="Noel B."/>
            <person name="Jubin C."/>
            <person name="Porcel B.M."/>
            <person name="Segurens B."/>
            <person name="Daubin V."/>
            <person name="Anthouard V."/>
            <person name="Aiach N."/>
            <person name="Arnaiz O."/>
            <person name="Billaut A."/>
            <person name="Beisson J."/>
            <person name="Blanc I."/>
            <person name="Bouhouche K."/>
            <person name="Camara F."/>
            <person name="Duharcourt S."/>
            <person name="Guigo R."/>
            <person name="Gogendeau D."/>
            <person name="Katinka M."/>
            <person name="Keller A.-M."/>
            <person name="Kissmehl R."/>
            <person name="Klotz C."/>
            <person name="Koll F."/>
            <person name="Le Moue A."/>
            <person name="Lepere C."/>
            <person name="Malinsky S."/>
            <person name="Nowacki M."/>
            <person name="Nowak J.K."/>
            <person name="Plattner H."/>
            <person name="Poulain J."/>
            <person name="Ruiz F."/>
            <person name="Serrano V."/>
            <person name="Zagulski M."/>
            <person name="Dessen P."/>
            <person name="Betermier M."/>
            <person name="Weissenbach J."/>
            <person name="Scarpelli C."/>
            <person name="Schachter V."/>
            <person name="Sperling L."/>
            <person name="Meyer E."/>
            <person name="Cohen J."/>
            <person name="Wincker P."/>
        </authorList>
    </citation>
    <scope>NUCLEOTIDE SEQUENCE [LARGE SCALE GENOMIC DNA]</scope>
    <source>
        <strain evidence="2 3">Stock d4-2</strain>
    </source>
</reference>
<feature type="compositionally biased region" description="Basic and acidic residues" evidence="1">
    <location>
        <begin position="22"/>
        <end position="44"/>
    </location>
</feature>
<dbReference type="RefSeq" id="XP_001437312.1">
    <property type="nucleotide sequence ID" value="XM_001437275.1"/>
</dbReference>
<feature type="compositionally biased region" description="Basic residues" evidence="1">
    <location>
        <begin position="1"/>
        <end position="10"/>
    </location>
</feature>
<dbReference type="Proteomes" id="UP000000600">
    <property type="component" value="Unassembled WGS sequence"/>
</dbReference>
<dbReference type="GeneID" id="5023097"/>
<dbReference type="InParanoid" id="A0CGJ8"/>
<protein>
    <submittedName>
        <fullName evidence="2">Uncharacterized protein</fullName>
    </submittedName>
</protein>
<dbReference type="EMBL" id="CT868074">
    <property type="protein sequence ID" value="CAK69915.1"/>
    <property type="molecule type" value="Genomic_DNA"/>
</dbReference>
<dbReference type="AlphaFoldDB" id="A0CGJ8"/>
<proteinExistence type="predicted"/>
<organism evidence="2 3">
    <name type="scientific">Paramecium tetraurelia</name>
    <dbReference type="NCBI Taxonomy" id="5888"/>
    <lineage>
        <taxon>Eukaryota</taxon>
        <taxon>Sar</taxon>
        <taxon>Alveolata</taxon>
        <taxon>Ciliophora</taxon>
        <taxon>Intramacronucleata</taxon>
        <taxon>Oligohymenophorea</taxon>
        <taxon>Peniculida</taxon>
        <taxon>Parameciidae</taxon>
        <taxon>Paramecium</taxon>
    </lineage>
</organism>
<evidence type="ECO:0000256" key="1">
    <source>
        <dbReference type="SAM" id="MobiDB-lite"/>
    </source>
</evidence>
<evidence type="ECO:0000313" key="3">
    <source>
        <dbReference type="Proteomes" id="UP000000600"/>
    </source>
</evidence>